<keyword evidence="7 9" id="KW-0067">ATP-binding</keyword>
<dbReference type="PANTHER" id="PTHR23342:SF0">
    <property type="entry name" value="N-ACETYLGLUTAMATE SYNTHASE, MITOCHONDRIAL"/>
    <property type="match status" value="1"/>
</dbReference>
<evidence type="ECO:0000256" key="9">
    <source>
        <dbReference type="HAMAP-Rule" id="MF_00082"/>
    </source>
</evidence>
<keyword evidence="5 9" id="KW-0547">Nucleotide-binding</keyword>
<dbReference type="InterPro" id="IPR001048">
    <property type="entry name" value="Asp/Glu/Uridylate_kinase"/>
</dbReference>
<keyword evidence="4 9" id="KW-0808">Transferase</keyword>
<dbReference type="InterPro" id="IPR004662">
    <property type="entry name" value="AcgluKinase_fam"/>
</dbReference>
<evidence type="ECO:0000313" key="11">
    <source>
        <dbReference type="EMBL" id="UWN57942.1"/>
    </source>
</evidence>
<comment type="catalytic activity">
    <reaction evidence="8 9">
        <text>N-acetyl-L-glutamate + ATP = N-acetyl-L-glutamyl 5-phosphate + ADP</text>
        <dbReference type="Rhea" id="RHEA:14629"/>
        <dbReference type="ChEBI" id="CHEBI:30616"/>
        <dbReference type="ChEBI" id="CHEBI:44337"/>
        <dbReference type="ChEBI" id="CHEBI:57936"/>
        <dbReference type="ChEBI" id="CHEBI:456216"/>
        <dbReference type="EC" id="2.7.2.8"/>
    </reaction>
</comment>
<dbReference type="InterPro" id="IPR036393">
    <property type="entry name" value="AceGlu_kinase-like_sf"/>
</dbReference>
<dbReference type="CDD" id="cd04238">
    <property type="entry name" value="AAK_NAGK-like"/>
    <property type="match status" value="1"/>
</dbReference>
<keyword evidence="6 9" id="KW-0418">Kinase</keyword>
<dbReference type="PIRSF" id="PIRSF000728">
    <property type="entry name" value="NAGK"/>
    <property type="match status" value="1"/>
</dbReference>
<evidence type="ECO:0000313" key="12">
    <source>
        <dbReference type="Proteomes" id="UP001059295"/>
    </source>
</evidence>
<dbReference type="InterPro" id="IPR037528">
    <property type="entry name" value="ArgB"/>
</dbReference>
<comment type="similarity">
    <text evidence="9">Belongs to the acetylglutamate kinase family. ArgB subfamily.</text>
</comment>
<protein>
    <recommendedName>
        <fullName evidence="9">Acetylglutamate kinase</fullName>
        <ecNumber evidence="9">2.7.2.8</ecNumber>
    </recommendedName>
    <alternativeName>
        <fullName evidence="9">N-acetyl-L-glutamate 5-phosphotransferase</fullName>
    </alternativeName>
    <alternativeName>
        <fullName evidence="9">NAG kinase</fullName>
        <shortName evidence="9">NAGK</shortName>
    </alternativeName>
</protein>
<reference evidence="11" key="1">
    <citation type="journal article" date="2022" name="Cell">
        <title>Design, construction, and in vivo augmentation of a complex gut microbiome.</title>
        <authorList>
            <person name="Cheng A.G."/>
            <person name="Ho P.Y."/>
            <person name="Aranda-Diaz A."/>
            <person name="Jain S."/>
            <person name="Yu F.B."/>
            <person name="Meng X."/>
            <person name="Wang M."/>
            <person name="Iakiviak M."/>
            <person name="Nagashima K."/>
            <person name="Zhao A."/>
            <person name="Murugkar P."/>
            <person name="Patil A."/>
            <person name="Atabakhsh K."/>
            <person name="Weakley A."/>
            <person name="Yan J."/>
            <person name="Brumbaugh A.R."/>
            <person name="Higginbottom S."/>
            <person name="Dimas A."/>
            <person name="Shiver A.L."/>
            <person name="Deutschbauer A."/>
            <person name="Neff N."/>
            <person name="Sonnenburg J.L."/>
            <person name="Huang K.C."/>
            <person name="Fischbach M.A."/>
        </authorList>
    </citation>
    <scope>NUCLEOTIDE SEQUENCE</scope>
    <source>
        <strain evidence="11">AP11</strain>
    </source>
</reference>
<dbReference type="PANTHER" id="PTHR23342">
    <property type="entry name" value="N-ACETYLGLUTAMATE SYNTHASE"/>
    <property type="match status" value="1"/>
</dbReference>
<feature type="domain" description="Aspartate/glutamate/uridylate kinase" evidence="10">
    <location>
        <begin position="1"/>
        <end position="243"/>
    </location>
</feature>
<dbReference type="RefSeq" id="WP_019246290.1">
    <property type="nucleotide sequence ID" value="NZ_CAPH01000014.1"/>
</dbReference>
<evidence type="ECO:0000256" key="3">
    <source>
        <dbReference type="ARBA" id="ARBA00022605"/>
    </source>
</evidence>
<feature type="binding site" evidence="9">
    <location>
        <begin position="38"/>
        <end position="39"/>
    </location>
    <ligand>
        <name>substrate</name>
    </ligand>
</feature>
<dbReference type="EMBL" id="CP102294">
    <property type="protein sequence ID" value="UWN57942.1"/>
    <property type="molecule type" value="Genomic_DNA"/>
</dbReference>
<evidence type="ECO:0000256" key="5">
    <source>
        <dbReference type="ARBA" id="ARBA00022741"/>
    </source>
</evidence>
<feature type="binding site" evidence="9">
    <location>
        <position position="60"/>
    </location>
    <ligand>
        <name>substrate</name>
    </ligand>
</feature>
<keyword evidence="12" id="KW-1185">Reference proteome</keyword>
<comment type="subcellular location">
    <subcellularLocation>
        <location evidence="9">Cytoplasm</location>
    </subcellularLocation>
</comment>
<dbReference type="Proteomes" id="UP001059295">
    <property type="component" value="Chromosome"/>
</dbReference>
<keyword evidence="3 9" id="KW-0028">Amino-acid biosynthesis</keyword>
<sequence length="259" mass="27540">MLKVVKIGGNVVDNPEKLDAFLRDFALLDGPKILVHGGGKIATSIGRALGIEARMIEGRRVTDAETLKVVTMVYAGLVNKTIVDKLRTAGCRPFGLCGADGGLILSRRRSPEPVDYGFVGDPLPDRFGLDAARMLIDAGYTPVVAPITADAEGEGLLNTNADTVAQTVAVGMSAVYETELVYCFEKRGVLLDVNDDDSVIAEITPDRFAELRTRGIVADGMLPKLENAFRAIDSGVRSVAICSADRIASPGYGGTTLRK</sequence>
<name>A0ABY5V149_9BACT</name>
<keyword evidence="2 9" id="KW-0055">Arginine biosynthesis</keyword>
<proteinExistence type="inferred from homology"/>
<comment type="pathway">
    <text evidence="1 9">Amino-acid biosynthesis; L-arginine biosynthesis; N(2)-acetyl-L-ornithine from L-glutamate: step 2/4.</text>
</comment>
<dbReference type="Pfam" id="PF00696">
    <property type="entry name" value="AA_kinase"/>
    <property type="match status" value="1"/>
</dbReference>
<accession>A0ABY5V149</accession>
<evidence type="ECO:0000256" key="7">
    <source>
        <dbReference type="ARBA" id="ARBA00022840"/>
    </source>
</evidence>
<dbReference type="HAMAP" id="MF_00082">
    <property type="entry name" value="ArgB"/>
    <property type="match status" value="1"/>
</dbReference>
<evidence type="ECO:0000259" key="10">
    <source>
        <dbReference type="Pfam" id="PF00696"/>
    </source>
</evidence>
<organism evidence="11 12">
    <name type="scientific">Alistipes ihumii AP11</name>
    <dbReference type="NCBI Taxonomy" id="1211813"/>
    <lineage>
        <taxon>Bacteria</taxon>
        <taxon>Pseudomonadati</taxon>
        <taxon>Bacteroidota</taxon>
        <taxon>Bacteroidia</taxon>
        <taxon>Bacteroidales</taxon>
        <taxon>Rikenellaceae</taxon>
        <taxon>Alistipes</taxon>
    </lineage>
</organism>
<comment type="function">
    <text evidence="9">Catalyzes the ATP-dependent phosphorylation of N-acetyl-L-glutamate.</text>
</comment>
<dbReference type="EC" id="2.7.2.8" evidence="9"/>
<feature type="site" description="Transition state stabilizer" evidence="9">
    <location>
        <position position="6"/>
    </location>
</feature>
<dbReference type="GO" id="GO:0003991">
    <property type="term" value="F:acetylglutamate kinase activity"/>
    <property type="evidence" value="ECO:0007669"/>
    <property type="project" value="UniProtKB-EC"/>
</dbReference>
<dbReference type="Gene3D" id="3.40.1160.10">
    <property type="entry name" value="Acetylglutamate kinase-like"/>
    <property type="match status" value="1"/>
</dbReference>
<evidence type="ECO:0000256" key="2">
    <source>
        <dbReference type="ARBA" id="ARBA00022571"/>
    </source>
</evidence>
<dbReference type="GeneID" id="82890862"/>
<keyword evidence="9" id="KW-0963">Cytoplasm</keyword>
<evidence type="ECO:0000256" key="8">
    <source>
        <dbReference type="ARBA" id="ARBA00048141"/>
    </source>
</evidence>
<feature type="binding site" evidence="9">
    <location>
        <position position="158"/>
    </location>
    <ligand>
        <name>substrate</name>
    </ligand>
</feature>
<evidence type="ECO:0000256" key="4">
    <source>
        <dbReference type="ARBA" id="ARBA00022679"/>
    </source>
</evidence>
<evidence type="ECO:0000256" key="1">
    <source>
        <dbReference type="ARBA" id="ARBA00004828"/>
    </source>
</evidence>
<dbReference type="NCBIfam" id="TIGR00761">
    <property type="entry name" value="argB"/>
    <property type="match status" value="1"/>
</dbReference>
<gene>
    <name evidence="9 11" type="primary">argB</name>
    <name evidence="11" type="ORF">NQ491_03970</name>
</gene>
<dbReference type="SUPFAM" id="SSF53633">
    <property type="entry name" value="Carbamate kinase-like"/>
    <property type="match status" value="1"/>
</dbReference>
<feature type="site" description="Transition state stabilizer" evidence="9">
    <location>
        <position position="224"/>
    </location>
</feature>
<evidence type="ECO:0000256" key="6">
    <source>
        <dbReference type="ARBA" id="ARBA00022777"/>
    </source>
</evidence>